<dbReference type="InterPro" id="IPR038565">
    <property type="entry name" value="CLIP_sf"/>
</dbReference>
<dbReference type="AlphaFoldDB" id="A0A7R8YT58"/>
<evidence type="ECO:0000256" key="11">
    <source>
        <dbReference type="RuleBase" id="RU363034"/>
    </source>
</evidence>
<dbReference type="InterPro" id="IPR018114">
    <property type="entry name" value="TRYPSIN_HIS"/>
</dbReference>
<evidence type="ECO:0000256" key="1">
    <source>
        <dbReference type="ARBA" id="ARBA00022670"/>
    </source>
</evidence>
<reference evidence="15 16" key="1">
    <citation type="submission" date="2020-11" db="EMBL/GenBank/DDBJ databases">
        <authorList>
            <person name="Wallbank WR R."/>
            <person name="Pardo Diaz C."/>
            <person name="Kozak K."/>
            <person name="Martin S."/>
            <person name="Jiggins C."/>
            <person name="Moest M."/>
            <person name="Warren A I."/>
            <person name="Generalovic N T."/>
            <person name="Byers J.R.P. K."/>
            <person name="Montejo-Kovacevich G."/>
            <person name="Yen C E."/>
        </authorList>
    </citation>
    <scope>NUCLEOTIDE SEQUENCE [LARGE SCALE GENOMIC DNA]</scope>
</reference>
<dbReference type="PROSITE" id="PS00134">
    <property type="entry name" value="TRYPSIN_HIS"/>
    <property type="match status" value="1"/>
</dbReference>
<dbReference type="SUPFAM" id="SSF50494">
    <property type="entry name" value="Trypsin-like serine proteases"/>
    <property type="match status" value="1"/>
</dbReference>
<name>A0A7R8YT58_HERIL</name>
<keyword evidence="4 11" id="KW-0378">Hydrolase</keyword>
<dbReference type="Pfam" id="PF12032">
    <property type="entry name" value="CLIP"/>
    <property type="match status" value="1"/>
</dbReference>
<proteinExistence type="inferred from homology"/>
<evidence type="ECO:0000256" key="5">
    <source>
        <dbReference type="ARBA" id="ARBA00022825"/>
    </source>
</evidence>
<dbReference type="FunFam" id="2.40.10.10:FF:000028">
    <property type="entry name" value="Serine protease easter"/>
    <property type="match status" value="1"/>
</dbReference>
<comment type="domain">
    <text evidence="12">The clip domain consists of 35-55 residues which are 'knitted' together usually by 3 conserved disulfide bonds forming a clip-like compact structure.</text>
</comment>
<dbReference type="InterPro" id="IPR009003">
    <property type="entry name" value="Peptidase_S1_PA"/>
</dbReference>
<evidence type="ECO:0000313" key="16">
    <source>
        <dbReference type="Proteomes" id="UP000594454"/>
    </source>
</evidence>
<gene>
    <name evidence="15" type="ORF">HERILL_LOCUS7505</name>
</gene>
<dbReference type="OMA" id="NDDRECA"/>
<evidence type="ECO:0000313" key="15">
    <source>
        <dbReference type="EMBL" id="CAD7084622.1"/>
    </source>
</evidence>
<dbReference type="InterPro" id="IPR022700">
    <property type="entry name" value="CLIP"/>
</dbReference>
<dbReference type="InterPro" id="IPR043504">
    <property type="entry name" value="Peptidase_S1_PA_chymotrypsin"/>
</dbReference>
<dbReference type="GO" id="GO:0006508">
    <property type="term" value="P:proteolysis"/>
    <property type="evidence" value="ECO:0007669"/>
    <property type="project" value="UniProtKB-KW"/>
</dbReference>
<keyword evidence="7" id="KW-0865">Zymogen</keyword>
<comment type="subcellular location">
    <subcellularLocation>
        <location evidence="12">Secreted</location>
    </subcellularLocation>
</comment>
<keyword evidence="8" id="KW-1015">Disulfide bond</keyword>
<dbReference type="InParanoid" id="A0A7R8YT58"/>
<dbReference type="SMART" id="SM00680">
    <property type="entry name" value="CLIP"/>
    <property type="match status" value="1"/>
</dbReference>
<evidence type="ECO:0000256" key="12">
    <source>
        <dbReference type="RuleBase" id="RU366078"/>
    </source>
</evidence>
<dbReference type="Pfam" id="PF00089">
    <property type="entry name" value="Trypsin"/>
    <property type="match status" value="1"/>
</dbReference>
<keyword evidence="12" id="KW-0964">Secreted</keyword>
<evidence type="ECO:0000256" key="9">
    <source>
        <dbReference type="ARBA" id="ARBA00023180"/>
    </source>
</evidence>
<dbReference type="PANTHER" id="PTHR24252:SF7">
    <property type="entry name" value="HYALIN"/>
    <property type="match status" value="1"/>
</dbReference>
<feature type="domain" description="Peptidase S1" evidence="13">
    <location>
        <begin position="131"/>
        <end position="380"/>
    </location>
</feature>
<feature type="chain" id="PRO_5031608832" description="CLIP domain-containing serine protease" evidence="12">
    <location>
        <begin position="24"/>
        <end position="381"/>
    </location>
</feature>
<dbReference type="Gene3D" id="2.40.10.10">
    <property type="entry name" value="Trypsin-like serine proteases"/>
    <property type="match status" value="2"/>
</dbReference>
<organism evidence="15 16">
    <name type="scientific">Hermetia illucens</name>
    <name type="common">Black soldier fly</name>
    <dbReference type="NCBI Taxonomy" id="343691"/>
    <lineage>
        <taxon>Eukaryota</taxon>
        <taxon>Metazoa</taxon>
        <taxon>Ecdysozoa</taxon>
        <taxon>Arthropoda</taxon>
        <taxon>Hexapoda</taxon>
        <taxon>Insecta</taxon>
        <taxon>Pterygota</taxon>
        <taxon>Neoptera</taxon>
        <taxon>Endopterygota</taxon>
        <taxon>Diptera</taxon>
        <taxon>Brachycera</taxon>
        <taxon>Stratiomyomorpha</taxon>
        <taxon>Stratiomyidae</taxon>
        <taxon>Hermetiinae</taxon>
        <taxon>Hermetia</taxon>
    </lineage>
</organism>
<evidence type="ECO:0000256" key="2">
    <source>
        <dbReference type="ARBA" id="ARBA00022723"/>
    </source>
</evidence>
<keyword evidence="1 11" id="KW-0645">Protease</keyword>
<feature type="signal peptide" evidence="12">
    <location>
        <begin position="1"/>
        <end position="23"/>
    </location>
</feature>
<keyword evidence="3 12" id="KW-0732">Signal</keyword>
<dbReference type="Gene3D" id="3.30.1640.30">
    <property type="match status" value="1"/>
</dbReference>
<dbReference type="OrthoDB" id="547031at2759"/>
<comment type="similarity">
    <text evidence="10 12">Belongs to the peptidase S1 family. CLIP subfamily.</text>
</comment>
<evidence type="ECO:0000259" key="14">
    <source>
        <dbReference type="PROSITE" id="PS51888"/>
    </source>
</evidence>
<keyword evidence="2" id="KW-0479">Metal-binding</keyword>
<evidence type="ECO:0000256" key="6">
    <source>
        <dbReference type="ARBA" id="ARBA00022837"/>
    </source>
</evidence>
<evidence type="ECO:0000256" key="4">
    <source>
        <dbReference type="ARBA" id="ARBA00022801"/>
    </source>
</evidence>
<keyword evidence="16" id="KW-1185">Reference proteome</keyword>
<evidence type="ECO:0000256" key="3">
    <source>
        <dbReference type="ARBA" id="ARBA00022729"/>
    </source>
</evidence>
<dbReference type="GO" id="GO:0051604">
    <property type="term" value="P:protein maturation"/>
    <property type="evidence" value="ECO:0007669"/>
    <property type="project" value="UniProtKB-ARBA"/>
</dbReference>
<dbReference type="GO" id="GO:0004252">
    <property type="term" value="F:serine-type endopeptidase activity"/>
    <property type="evidence" value="ECO:0007669"/>
    <property type="project" value="UniProtKB-UniRule"/>
</dbReference>
<dbReference type="GO" id="GO:0005576">
    <property type="term" value="C:extracellular region"/>
    <property type="evidence" value="ECO:0007669"/>
    <property type="project" value="UniProtKB-SubCell"/>
</dbReference>
<sequence>MRVMNSFIPILLGVFVCASVSQAQSACRTPVREAGKCVPITECSLHMDILKNSPKPLPSDRRKYIMDSYCDVRNNVYIVCCAARHRISNGGGGTTTSVIMDPDDGSTDYSRHPSARLLSESNCGKIPDDRISFGNDTALAEFPWVVQLQYDTSEGLQARCGGTLISKRYVLTAAHCVTRIRDPVVSVRLGEHDTSKDPDCDEIECMPPVQDIPIEEIKFHPQFNQPRFSNDIAVLRLRYDADLTRDSIHPICLPITKDLQNTPLNRVVIAGWGLTEERKAAVIMQKATIAIVPNEDCQMLYKRTTQITGAQLCAGGEKGVDSCKGDSGGPLFFTGSVKGIRYVQYGVVSAGIGECGDIESIPGVYARVSFYMKWILDQMRP</sequence>
<dbReference type="EMBL" id="LR899011">
    <property type="protein sequence ID" value="CAD7084622.1"/>
    <property type="molecule type" value="Genomic_DNA"/>
</dbReference>
<dbReference type="PRINTS" id="PR00722">
    <property type="entry name" value="CHYMOTRYPSIN"/>
</dbReference>
<evidence type="ECO:0000256" key="8">
    <source>
        <dbReference type="ARBA" id="ARBA00023157"/>
    </source>
</evidence>
<dbReference type="PROSITE" id="PS00135">
    <property type="entry name" value="TRYPSIN_SER"/>
    <property type="match status" value="1"/>
</dbReference>
<keyword evidence="6" id="KW-0106">Calcium</keyword>
<dbReference type="EC" id="3.4.21.-" evidence="11"/>
<dbReference type="CDD" id="cd00190">
    <property type="entry name" value="Tryp_SPc"/>
    <property type="match status" value="1"/>
</dbReference>
<dbReference type="FunFam" id="2.40.10.10:FF:000078">
    <property type="entry name" value="Serine protease H137"/>
    <property type="match status" value="1"/>
</dbReference>
<feature type="domain" description="Clip" evidence="14">
    <location>
        <begin position="26"/>
        <end position="81"/>
    </location>
</feature>
<dbReference type="PROSITE" id="PS51888">
    <property type="entry name" value="CLIP"/>
    <property type="match status" value="1"/>
</dbReference>
<dbReference type="InterPro" id="IPR001314">
    <property type="entry name" value="Peptidase_S1A"/>
</dbReference>
<dbReference type="PROSITE" id="PS50240">
    <property type="entry name" value="TRYPSIN_DOM"/>
    <property type="match status" value="1"/>
</dbReference>
<evidence type="ECO:0000259" key="13">
    <source>
        <dbReference type="PROSITE" id="PS50240"/>
    </source>
</evidence>
<dbReference type="PANTHER" id="PTHR24252">
    <property type="entry name" value="ACROSIN-RELATED"/>
    <property type="match status" value="1"/>
</dbReference>
<accession>A0A7R8YT58</accession>
<dbReference type="Proteomes" id="UP000594454">
    <property type="component" value="Chromosome 3"/>
</dbReference>
<evidence type="ECO:0000256" key="7">
    <source>
        <dbReference type="ARBA" id="ARBA00023145"/>
    </source>
</evidence>
<keyword evidence="5 11" id="KW-0720">Serine protease</keyword>
<keyword evidence="9" id="KW-0325">Glycoprotein</keyword>
<dbReference type="InterPro" id="IPR001254">
    <property type="entry name" value="Trypsin_dom"/>
</dbReference>
<dbReference type="InterPro" id="IPR033116">
    <property type="entry name" value="TRYPSIN_SER"/>
</dbReference>
<protein>
    <recommendedName>
        <fullName evidence="12">CLIP domain-containing serine protease</fullName>
        <ecNumber evidence="11">3.4.21.-</ecNumber>
    </recommendedName>
</protein>
<dbReference type="SMART" id="SM00020">
    <property type="entry name" value="Tryp_SPc"/>
    <property type="match status" value="1"/>
</dbReference>
<dbReference type="GO" id="GO:0046872">
    <property type="term" value="F:metal ion binding"/>
    <property type="evidence" value="ECO:0007669"/>
    <property type="project" value="UniProtKB-KW"/>
</dbReference>
<evidence type="ECO:0000256" key="10">
    <source>
        <dbReference type="ARBA" id="ARBA00024195"/>
    </source>
</evidence>